<evidence type="ECO:0000313" key="3">
    <source>
        <dbReference type="Proteomes" id="UP001017257"/>
    </source>
</evidence>
<gene>
    <name evidence="2" type="ORF">HPT29_024275</name>
</gene>
<dbReference type="Proteomes" id="UP001017257">
    <property type="component" value="Chromosome"/>
</dbReference>
<protein>
    <submittedName>
        <fullName evidence="2">Uncharacterized protein</fullName>
    </submittedName>
</protein>
<accession>A0ABY5RTF6</accession>
<sequence>MAESQHLSGLDGTQSVSALGLRWAALRGMLNSPLIMADEQRGLRDELVRELAAIEQDFSGLPSRTTMEISAKLDIARSALRERVQNGETWLADLIESIQADLHAVNQKPAMATAATAATTNRSPANLSRPQQRSDETGSSQGSSSTTPPTGSETATSSAA</sequence>
<evidence type="ECO:0000256" key="1">
    <source>
        <dbReference type="SAM" id="MobiDB-lite"/>
    </source>
</evidence>
<feature type="compositionally biased region" description="Low complexity" evidence="1">
    <location>
        <begin position="137"/>
        <end position="160"/>
    </location>
</feature>
<dbReference type="RefSeq" id="WP_173946382.1">
    <property type="nucleotide sequence ID" value="NZ_CP102845.1"/>
</dbReference>
<feature type="region of interest" description="Disordered" evidence="1">
    <location>
        <begin position="113"/>
        <end position="160"/>
    </location>
</feature>
<proteinExistence type="predicted"/>
<evidence type="ECO:0000313" key="2">
    <source>
        <dbReference type="EMBL" id="UVF19497.1"/>
    </source>
</evidence>
<reference evidence="2" key="1">
    <citation type="submission" date="2022-08" db="EMBL/GenBank/DDBJ databases">
        <title>Microvirga terrae sp. nov., isolated from soil.</title>
        <authorList>
            <person name="Kim K.H."/>
            <person name="Seo Y.L."/>
            <person name="Kim J.M."/>
            <person name="Lee J.K."/>
            <person name="Han D.M."/>
            <person name="Jeon C.O."/>
        </authorList>
    </citation>
    <scope>NUCLEOTIDE SEQUENCE</scope>
    <source>
        <strain evidence="2">R24</strain>
    </source>
</reference>
<keyword evidence="3" id="KW-1185">Reference proteome</keyword>
<name>A0ABY5RTF6_9HYPH</name>
<dbReference type="EMBL" id="CP102845">
    <property type="protein sequence ID" value="UVF19497.1"/>
    <property type="molecule type" value="Genomic_DNA"/>
</dbReference>
<feature type="compositionally biased region" description="Polar residues" evidence="1">
    <location>
        <begin position="121"/>
        <end position="131"/>
    </location>
</feature>
<organism evidence="2 3">
    <name type="scientific">Microvirga terrae</name>
    <dbReference type="NCBI Taxonomy" id="2740529"/>
    <lineage>
        <taxon>Bacteria</taxon>
        <taxon>Pseudomonadati</taxon>
        <taxon>Pseudomonadota</taxon>
        <taxon>Alphaproteobacteria</taxon>
        <taxon>Hyphomicrobiales</taxon>
        <taxon>Methylobacteriaceae</taxon>
        <taxon>Microvirga</taxon>
    </lineage>
</organism>